<protein>
    <submittedName>
        <fullName evidence="2">Uncharacterized protein</fullName>
    </submittedName>
</protein>
<feature type="compositionally biased region" description="Basic and acidic residues" evidence="1">
    <location>
        <begin position="274"/>
        <end position="288"/>
    </location>
</feature>
<feature type="region of interest" description="Disordered" evidence="1">
    <location>
        <begin position="264"/>
        <end position="288"/>
    </location>
</feature>
<gene>
    <name evidence="2" type="ORF">RND81_09G122500</name>
</gene>
<dbReference type="EMBL" id="JBDFQZ010000009">
    <property type="protein sequence ID" value="KAK9690362.1"/>
    <property type="molecule type" value="Genomic_DNA"/>
</dbReference>
<feature type="compositionally biased region" description="Pro residues" evidence="1">
    <location>
        <begin position="9"/>
        <end position="24"/>
    </location>
</feature>
<feature type="region of interest" description="Disordered" evidence="1">
    <location>
        <begin position="1"/>
        <end position="78"/>
    </location>
</feature>
<comment type="caution">
    <text evidence="2">The sequence shown here is derived from an EMBL/GenBank/DDBJ whole genome shotgun (WGS) entry which is preliminary data.</text>
</comment>
<sequence length="405" mass="45101">MADDLFGDLPPPSHHPPASPPQQPPQQQQQQKQKKSVNINEINTIISNSPTPPQFPLKSALKRPTDSTPNNQERGPEKRLKFKTITDTSMAQTIEAMKKIASHISNSAKFSKASKLAIQLIQAGSVKPETADHFFTILEAAMLSPTSCNDASIRANYHALFSAAQDASECLNKKQKNLSAAWAIRAVVANDLHTDDSFVFSKAAGRIKDLISALPVATEEDDADEAAALELEREMANSNVQTTQEVISSDNSLENITEEESDPFGLDALISSKPKKDEKTKDNKVREEADEMKRVLKLRREALTNCLEIAAKRYKIPWCQTVIDILVKHAYDNVSRFTARQRDAIEKLWASIREQLTRRKQGKSVSGKLDVTAFEWLQEKYSHETISIRRAVGGTGDRRASQWLG</sequence>
<keyword evidence="3" id="KW-1185">Reference proteome</keyword>
<dbReference type="PANTHER" id="PTHR36749:SF1">
    <property type="entry name" value="F7O18.3 PROTEIN"/>
    <property type="match status" value="1"/>
</dbReference>
<evidence type="ECO:0000313" key="3">
    <source>
        <dbReference type="Proteomes" id="UP001443914"/>
    </source>
</evidence>
<evidence type="ECO:0000313" key="2">
    <source>
        <dbReference type="EMBL" id="KAK9690362.1"/>
    </source>
</evidence>
<accession>A0AAW1IL60</accession>
<dbReference type="Proteomes" id="UP001443914">
    <property type="component" value="Unassembled WGS sequence"/>
</dbReference>
<reference evidence="2" key="1">
    <citation type="submission" date="2024-03" db="EMBL/GenBank/DDBJ databases">
        <title>WGS assembly of Saponaria officinalis var. Norfolk2.</title>
        <authorList>
            <person name="Jenkins J."/>
            <person name="Shu S."/>
            <person name="Grimwood J."/>
            <person name="Barry K."/>
            <person name="Goodstein D."/>
            <person name="Schmutz J."/>
            <person name="Leebens-Mack J."/>
            <person name="Osbourn A."/>
        </authorList>
    </citation>
    <scope>NUCLEOTIDE SEQUENCE [LARGE SCALE GENOMIC DNA]</scope>
    <source>
        <strain evidence="2">JIC</strain>
    </source>
</reference>
<evidence type="ECO:0000256" key="1">
    <source>
        <dbReference type="SAM" id="MobiDB-lite"/>
    </source>
</evidence>
<organism evidence="2 3">
    <name type="scientific">Saponaria officinalis</name>
    <name type="common">Common soapwort</name>
    <name type="synonym">Lychnis saponaria</name>
    <dbReference type="NCBI Taxonomy" id="3572"/>
    <lineage>
        <taxon>Eukaryota</taxon>
        <taxon>Viridiplantae</taxon>
        <taxon>Streptophyta</taxon>
        <taxon>Embryophyta</taxon>
        <taxon>Tracheophyta</taxon>
        <taxon>Spermatophyta</taxon>
        <taxon>Magnoliopsida</taxon>
        <taxon>eudicotyledons</taxon>
        <taxon>Gunneridae</taxon>
        <taxon>Pentapetalae</taxon>
        <taxon>Caryophyllales</taxon>
        <taxon>Caryophyllaceae</taxon>
        <taxon>Caryophylleae</taxon>
        <taxon>Saponaria</taxon>
    </lineage>
</organism>
<name>A0AAW1IL60_SAPOF</name>
<dbReference type="PANTHER" id="PTHR36749">
    <property type="entry name" value="F7O18.3 PROTEIN"/>
    <property type="match status" value="1"/>
</dbReference>
<proteinExistence type="predicted"/>
<dbReference type="AlphaFoldDB" id="A0AAW1IL60"/>
<feature type="compositionally biased region" description="Low complexity" evidence="1">
    <location>
        <begin position="25"/>
        <end position="49"/>
    </location>
</feature>